<dbReference type="CDD" id="cd00757">
    <property type="entry name" value="ThiF_MoeB_HesA_family"/>
    <property type="match status" value="1"/>
</dbReference>
<keyword evidence="3" id="KW-0808">Transferase</keyword>
<dbReference type="Pfam" id="PF00899">
    <property type="entry name" value="ThiF"/>
    <property type="match status" value="1"/>
</dbReference>
<dbReference type="EMBL" id="CP131062">
    <property type="protein sequence ID" value="WNY28656.1"/>
    <property type="molecule type" value="Genomic_DNA"/>
</dbReference>
<evidence type="ECO:0000313" key="4">
    <source>
        <dbReference type="Proteomes" id="UP001302662"/>
    </source>
</evidence>
<dbReference type="GeneID" id="85197320"/>
<sequence>MNQPESKCSCQTPTAGRYDRQLPLFGREGQEKLANASVFIAGAGGLGSPVATYLAAAGVGKIVLLDCDTVEKTNLNRQFLHRDADVGRQKAESGAEKLKAMNPEIQVNSVCDLLTAENVENLIGGCQIIVDALDNDKTRRLLAAFAVRTGRPYFHAAVSGFRGQFASFYPKDGPCYFCAFPEAEDENESNESEQPVFPIVGATAGIIGSMQANEIIKYITNAGKKQVGRLFIWDGLSNSFDVIEIEKDAECAVCCKN</sequence>
<dbReference type="GO" id="GO:0005737">
    <property type="term" value="C:cytoplasm"/>
    <property type="evidence" value="ECO:0007669"/>
    <property type="project" value="TreeGrafter"/>
</dbReference>
<dbReference type="GO" id="GO:0008641">
    <property type="term" value="F:ubiquitin-like modifier activating enzyme activity"/>
    <property type="evidence" value="ECO:0007669"/>
    <property type="project" value="InterPro"/>
</dbReference>
<dbReference type="GO" id="GO:0061605">
    <property type="term" value="F:molybdopterin-synthase adenylyltransferase activity"/>
    <property type="evidence" value="ECO:0007669"/>
    <property type="project" value="UniProtKB-EC"/>
</dbReference>
<dbReference type="EC" id="2.7.7.80" evidence="3"/>
<dbReference type="Proteomes" id="UP001302662">
    <property type="component" value="Chromosome"/>
</dbReference>
<proteinExistence type="inferred from homology"/>
<comment type="similarity">
    <text evidence="1">Belongs to the HesA/MoeB/ThiF family.</text>
</comment>
<dbReference type="PANTHER" id="PTHR10953:SF102">
    <property type="entry name" value="ADENYLYLTRANSFERASE AND SULFURTRANSFERASE MOCS3"/>
    <property type="match status" value="1"/>
</dbReference>
<dbReference type="InterPro" id="IPR035985">
    <property type="entry name" value="Ubiquitin-activating_enz"/>
</dbReference>
<dbReference type="InterPro" id="IPR000594">
    <property type="entry name" value="ThiF_NAD_FAD-bd"/>
</dbReference>
<dbReference type="RefSeq" id="WP_316560194.1">
    <property type="nucleotide sequence ID" value="NZ_CP131062.1"/>
</dbReference>
<dbReference type="PANTHER" id="PTHR10953">
    <property type="entry name" value="UBIQUITIN-ACTIVATING ENZYME E1"/>
    <property type="match status" value="1"/>
</dbReference>
<dbReference type="InterPro" id="IPR045886">
    <property type="entry name" value="ThiF/MoeB/HesA"/>
</dbReference>
<feature type="domain" description="THIF-type NAD/FAD binding fold" evidence="2">
    <location>
        <begin position="18"/>
        <end position="252"/>
    </location>
</feature>
<dbReference type="FunFam" id="3.40.50.720:FF:000080">
    <property type="entry name" value="Thiazole biosynthesis adenylyltransferase ThiF"/>
    <property type="match status" value="1"/>
</dbReference>
<dbReference type="GO" id="GO:0004792">
    <property type="term" value="F:thiosulfate-cyanide sulfurtransferase activity"/>
    <property type="evidence" value="ECO:0007669"/>
    <property type="project" value="TreeGrafter"/>
</dbReference>
<evidence type="ECO:0000256" key="1">
    <source>
        <dbReference type="ARBA" id="ARBA00009919"/>
    </source>
</evidence>
<gene>
    <name evidence="3" type="primary">moeB</name>
    <name evidence="3" type="ORF">MmiEs2_08560</name>
</gene>
<keyword evidence="3" id="KW-0548">Nucleotidyltransferase</keyword>
<organism evidence="3 4">
    <name type="scientific">Methanimicrococcus stummii</name>
    <dbReference type="NCBI Taxonomy" id="3028294"/>
    <lineage>
        <taxon>Archaea</taxon>
        <taxon>Methanobacteriati</taxon>
        <taxon>Methanobacteriota</taxon>
        <taxon>Stenosarchaea group</taxon>
        <taxon>Methanomicrobia</taxon>
        <taxon>Methanosarcinales</taxon>
        <taxon>Methanosarcinaceae</taxon>
        <taxon>Methanimicrococcus</taxon>
    </lineage>
</organism>
<reference evidence="3 4" key="1">
    <citation type="submission" date="2023-07" db="EMBL/GenBank/DDBJ databases">
        <title>Closed genome sequence of Methanimicrococcus sp. Es2.</title>
        <authorList>
            <person name="Protasov E."/>
            <person name="Platt K."/>
            <person name="Reeh H."/>
            <person name="Poehlein A."/>
            <person name="Daniel R."/>
            <person name="Brune A."/>
        </authorList>
    </citation>
    <scope>NUCLEOTIDE SEQUENCE [LARGE SCALE GENOMIC DNA]</scope>
    <source>
        <strain evidence="3 4">Es2</strain>
    </source>
</reference>
<dbReference type="KEGG" id="mees:MmiEs2_08560"/>
<dbReference type="Gene3D" id="3.40.50.720">
    <property type="entry name" value="NAD(P)-binding Rossmann-like Domain"/>
    <property type="match status" value="1"/>
</dbReference>
<keyword evidence="4" id="KW-1185">Reference proteome</keyword>
<protein>
    <submittedName>
        <fullName evidence="3">Molybdopterin-synthase adenylyltransferase</fullName>
        <ecNumber evidence="3">2.7.7.80</ecNumber>
    </submittedName>
</protein>
<evidence type="ECO:0000313" key="3">
    <source>
        <dbReference type="EMBL" id="WNY28656.1"/>
    </source>
</evidence>
<dbReference type="AlphaFoldDB" id="A0AA96ZYB2"/>
<name>A0AA96ZYB2_9EURY</name>
<accession>A0AA96ZYB2</accession>
<evidence type="ECO:0000259" key="2">
    <source>
        <dbReference type="Pfam" id="PF00899"/>
    </source>
</evidence>
<dbReference type="SUPFAM" id="SSF69572">
    <property type="entry name" value="Activating enzymes of the ubiquitin-like proteins"/>
    <property type="match status" value="1"/>
</dbReference>